<evidence type="ECO:0000256" key="3">
    <source>
        <dbReference type="ARBA" id="ARBA00022692"/>
    </source>
</evidence>
<sequence length="260" mass="28398">MTQPIIEIGPLQLALCLVFVLLAGITSFRYRLGLEKDLLIGTVRTFAQLFLMGFVLKFVFAVNVGWLVLLIFAVMVAAAVHTIRGRVKERTIPFVVPTFISMIITYSLVSVLVTGVVVGAKPWWTPQYFIPLAGMIVGNSMTAIAICLERLFSDLKSRRAEVEMRLAAGADYREASQDILRGAIMAGMIPSINSLMSVGLVSLPGMMTGQILSGTDPLIAIRYQIVVMLMLVASTSMGALIVTNLARKRCFSAAQRLVLR</sequence>
<feature type="transmembrane region" description="Helical" evidence="6">
    <location>
        <begin position="12"/>
        <end position="30"/>
    </location>
</feature>
<dbReference type="PANTHER" id="PTHR30028:SF0">
    <property type="entry name" value="PROTEIN ALUMINUM SENSITIVE 3"/>
    <property type="match status" value="1"/>
</dbReference>
<dbReference type="RefSeq" id="WP_264981500.1">
    <property type="nucleotide sequence ID" value="NZ_AP026708.1"/>
</dbReference>
<evidence type="ECO:0000313" key="8">
    <source>
        <dbReference type="Proteomes" id="UP001061361"/>
    </source>
</evidence>
<protein>
    <submittedName>
        <fullName evidence="7">Iron export ABC transporter permease subunit FetB</fullName>
    </submittedName>
</protein>
<accession>A0ABM8ATB5</accession>
<feature type="transmembrane region" description="Helical" evidence="6">
    <location>
        <begin position="50"/>
        <end position="80"/>
    </location>
</feature>
<proteinExistence type="inferred from homology"/>
<feature type="transmembrane region" description="Helical" evidence="6">
    <location>
        <begin position="183"/>
        <end position="203"/>
    </location>
</feature>
<evidence type="ECO:0000256" key="2">
    <source>
        <dbReference type="ARBA" id="ARBA00005268"/>
    </source>
</evidence>
<keyword evidence="4 6" id="KW-1133">Transmembrane helix</keyword>
<comment type="similarity">
    <text evidence="2">Belongs to the UPF0014 family.</text>
</comment>
<dbReference type="Pfam" id="PF03649">
    <property type="entry name" value="UPF0014"/>
    <property type="match status" value="1"/>
</dbReference>
<keyword evidence="5 6" id="KW-0472">Membrane</keyword>
<keyword evidence="8" id="KW-1185">Reference proteome</keyword>
<evidence type="ECO:0000256" key="4">
    <source>
        <dbReference type="ARBA" id="ARBA00022989"/>
    </source>
</evidence>
<reference evidence="7" key="1">
    <citation type="submission" date="2022-08" db="EMBL/GenBank/DDBJ databases">
        <title>Genome Sequence of the sulphate-reducing bacterium, Pseudodesulfovibrio portus JCM14722.</title>
        <authorList>
            <person name="Kondo R."/>
            <person name="Kataoka T."/>
        </authorList>
    </citation>
    <scope>NUCLEOTIDE SEQUENCE</scope>
    <source>
        <strain evidence="7">JCM 14722</strain>
    </source>
</reference>
<dbReference type="PANTHER" id="PTHR30028">
    <property type="entry name" value="UPF0014 INNER MEMBRANE PROTEIN YBBM-RELATED"/>
    <property type="match status" value="1"/>
</dbReference>
<evidence type="ECO:0000256" key="6">
    <source>
        <dbReference type="SAM" id="Phobius"/>
    </source>
</evidence>
<organism evidence="7 8">
    <name type="scientific">Pseudodesulfovibrio portus</name>
    <dbReference type="NCBI Taxonomy" id="231439"/>
    <lineage>
        <taxon>Bacteria</taxon>
        <taxon>Pseudomonadati</taxon>
        <taxon>Thermodesulfobacteriota</taxon>
        <taxon>Desulfovibrionia</taxon>
        <taxon>Desulfovibrionales</taxon>
        <taxon>Desulfovibrionaceae</taxon>
    </lineage>
</organism>
<evidence type="ECO:0000256" key="5">
    <source>
        <dbReference type="ARBA" id="ARBA00023136"/>
    </source>
</evidence>
<feature type="transmembrane region" description="Helical" evidence="6">
    <location>
        <begin position="128"/>
        <end position="148"/>
    </location>
</feature>
<dbReference type="EMBL" id="AP026708">
    <property type="protein sequence ID" value="BDQ34601.1"/>
    <property type="molecule type" value="Genomic_DNA"/>
</dbReference>
<name>A0ABM8ATB5_9BACT</name>
<evidence type="ECO:0000313" key="7">
    <source>
        <dbReference type="EMBL" id="BDQ34601.1"/>
    </source>
</evidence>
<dbReference type="InterPro" id="IPR005226">
    <property type="entry name" value="UPF0014_fam"/>
</dbReference>
<evidence type="ECO:0000256" key="1">
    <source>
        <dbReference type="ARBA" id="ARBA00004141"/>
    </source>
</evidence>
<comment type="subcellular location">
    <subcellularLocation>
        <location evidence="1">Membrane</location>
        <topology evidence="1">Multi-pass membrane protein</topology>
    </subcellularLocation>
</comment>
<gene>
    <name evidence="7" type="ORF">JCM14722_21430</name>
</gene>
<keyword evidence="3 6" id="KW-0812">Transmembrane</keyword>
<dbReference type="Proteomes" id="UP001061361">
    <property type="component" value="Chromosome"/>
</dbReference>
<feature type="transmembrane region" description="Helical" evidence="6">
    <location>
        <begin position="92"/>
        <end position="116"/>
    </location>
</feature>
<feature type="transmembrane region" description="Helical" evidence="6">
    <location>
        <begin position="223"/>
        <end position="246"/>
    </location>
</feature>